<dbReference type="SUPFAM" id="SSF47203">
    <property type="entry name" value="Acyl-CoA dehydrogenase C-terminal domain-like"/>
    <property type="match status" value="1"/>
</dbReference>
<evidence type="ECO:0000313" key="9">
    <source>
        <dbReference type="EMBL" id="QDS98739.1"/>
    </source>
</evidence>
<evidence type="ECO:0000313" key="10">
    <source>
        <dbReference type="Proteomes" id="UP000319852"/>
    </source>
</evidence>
<dbReference type="InterPro" id="IPR006089">
    <property type="entry name" value="Acyl-CoA_DH_CS"/>
</dbReference>
<dbReference type="Gene3D" id="2.40.110.10">
    <property type="entry name" value="Butyryl-CoA Dehydrogenase, subunit A, domain 2"/>
    <property type="match status" value="1"/>
</dbReference>
<dbReference type="SUPFAM" id="SSF56645">
    <property type="entry name" value="Acyl-CoA dehydrogenase NM domain-like"/>
    <property type="match status" value="1"/>
</dbReference>
<comment type="cofactor">
    <cofactor evidence="1 5">
        <name>FAD</name>
        <dbReference type="ChEBI" id="CHEBI:57692"/>
    </cofactor>
</comment>
<dbReference type="PROSITE" id="PS00072">
    <property type="entry name" value="ACYL_COA_DH_1"/>
    <property type="match status" value="1"/>
</dbReference>
<sequence>MATETTPPTDTDNEASFAETALKLGGKSDDEARRTGAIDKADDQVESLFAPQYQTVNSPAHRAVWERGVPVELFASVDPETPADIRKVMDDSLAVVRRHRDAKTVLDDKGKITEEVMQELAAVGYWGLLVDKEHGGSGTPFASFAPFITEMAMLDPTIAGLASVHGCIGAVDPVRTFGTDEQKQRFLPDLGNGNRLSAFALTEPCAGSDLTALRTTAVLEGDEFVVNGEKLFITNVVPGRTIGLVCLVENKPAVLIVDLPKKENANFQLRKYGLWALKHTYNQGIIFNDFRVPKENLLTPTKGDGLTIAYHGLNLGRVSLCANAAGTMRIMLASMIPWANFRVTYSAAIAKRELVQRRMGEMAGLIVACDALTAWCAGLIDQGYRGEMECVIAKIFGSEAQKHAAIELFMKTHGGRSFLHGHLLGDNVHEYLAPCIYEGEGEMLAMAFFKSLVKDHGKTYFEPVGKVLAAHGIKKPNPFNPAHAWALKGVALPYLKWLVGRKLLPTAKSELPAMSGELRSYAEFACTNMQKMSVEISDTMMKFQLSLADRQCRMAELSQRCQDLITMLCTSLYGSRHPDEIVRQAAEVMCEQFQQKYTGRRHSNRYYKKVTQLGGAIADGAFKSIAGLDPDEILMPYEQASTAEQADSPEHVGGRAN</sequence>
<evidence type="ECO:0000256" key="1">
    <source>
        <dbReference type="ARBA" id="ARBA00001974"/>
    </source>
</evidence>
<dbReference type="InterPro" id="IPR006091">
    <property type="entry name" value="Acyl-CoA_Oxase/DH_mid-dom"/>
</dbReference>
<proteinExistence type="inferred from homology"/>
<dbReference type="AlphaFoldDB" id="A0A517MV41"/>
<evidence type="ECO:0000259" key="8">
    <source>
        <dbReference type="Pfam" id="PF02771"/>
    </source>
</evidence>
<dbReference type="OrthoDB" id="9802447at2"/>
<dbReference type="EMBL" id="CP036263">
    <property type="protein sequence ID" value="QDS98739.1"/>
    <property type="molecule type" value="Genomic_DNA"/>
</dbReference>
<feature type="domain" description="Acyl-CoA dehydrogenase/oxidase N-terminal" evidence="8">
    <location>
        <begin position="105"/>
        <end position="193"/>
    </location>
</feature>
<evidence type="ECO:0000256" key="4">
    <source>
        <dbReference type="ARBA" id="ARBA00022827"/>
    </source>
</evidence>
<dbReference type="InterPro" id="IPR009100">
    <property type="entry name" value="AcylCoA_DH/oxidase_NM_dom_sf"/>
</dbReference>
<dbReference type="KEGG" id="amob:HG15A2_20220"/>
<dbReference type="Pfam" id="PF00441">
    <property type="entry name" value="Acyl-CoA_dh_1"/>
    <property type="match status" value="1"/>
</dbReference>
<dbReference type="EC" id="1.3.99.-" evidence="9"/>
<evidence type="ECO:0000256" key="3">
    <source>
        <dbReference type="ARBA" id="ARBA00022630"/>
    </source>
</evidence>
<name>A0A517MV41_9BACT</name>
<evidence type="ECO:0000256" key="2">
    <source>
        <dbReference type="ARBA" id="ARBA00009347"/>
    </source>
</evidence>
<dbReference type="Gene3D" id="1.10.540.10">
    <property type="entry name" value="Acyl-CoA dehydrogenase/oxidase, N-terminal domain"/>
    <property type="match status" value="1"/>
</dbReference>
<dbReference type="Pfam" id="PF02771">
    <property type="entry name" value="Acyl-CoA_dh_N"/>
    <property type="match status" value="1"/>
</dbReference>
<feature type="domain" description="Acyl-CoA oxidase/dehydrogenase middle" evidence="7">
    <location>
        <begin position="198"/>
        <end position="279"/>
    </location>
</feature>
<dbReference type="InterPro" id="IPR013786">
    <property type="entry name" value="AcylCoA_DH/ox_N"/>
</dbReference>
<feature type="domain" description="Acyl-CoA dehydrogenase/oxidase C-terminal" evidence="6">
    <location>
        <begin position="303"/>
        <end position="446"/>
    </location>
</feature>
<accession>A0A517MV41</accession>
<organism evidence="9 10">
    <name type="scientific">Adhaeretor mobilis</name>
    <dbReference type="NCBI Taxonomy" id="1930276"/>
    <lineage>
        <taxon>Bacteria</taxon>
        <taxon>Pseudomonadati</taxon>
        <taxon>Planctomycetota</taxon>
        <taxon>Planctomycetia</taxon>
        <taxon>Pirellulales</taxon>
        <taxon>Lacipirellulaceae</taxon>
        <taxon>Adhaeretor</taxon>
    </lineage>
</organism>
<dbReference type="InterPro" id="IPR009075">
    <property type="entry name" value="AcylCo_DH/oxidase_C"/>
</dbReference>
<dbReference type="PANTHER" id="PTHR43884:SF12">
    <property type="entry name" value="ISOVALERYL-COA DEHYDROGENASE, MITOCHONDRIAL-RELATED"/>
    <property type="match status" value="1"/>
</dbReference>
<evidence type="ECO:0000256" key="5">
    <source>
        <dbReference type="RuleBase" id="RU362125"/>
    </source>
</evidence>
<comment type="similarity">
    <text evidence="2 5">Belongs to the acyl-CoA dehydrogenase family.</text>
</comment>
<dbReference type="PANTHER" id="PTHR43884">
    <property type="entry name" value="ACYL-COA DEHYDROGENASE"/>
    <property type="match status" value="1"/>
</dbReference>
<protein>
    <submittedName>
        <fullName evidence="9">Acyl-CoA dehydrogenase</fullName>
        <ecNumber evidence="9">1.3.99.-</ecNumber>
    </submittedName>
</protein>
<evidence type="ECO:0000259" key="7">
    <source>
        <dbReference type="Pfam" id="PF02770"/>
    </source>
</evidence>
<keyword evidence="10" id="KW-1185">Reference proteome</keyword>
<dbReference type="InterPro" id="IPR037069">
    <property type="entry name" value="AcylCoA_DH/ox_N_sf"/>
</dbReference>
<dbReference type="Pfam" id="PF02770">
    <property type="entry name" value="Acyl-CoA_dh_M"/>
    <property type="match status" value="1"/>
</dbReference>
<evidence type="ECO:0000259" key="6">
    <source>
        <dbReference type="Pfam" id="PF00441"/>
    </source>
</evidence>
<dbReference type="Proteomes" id="UP000319852">
    <property type="component" value="Chromosome"/>
</dbReference>
<dbReference type="CDD" id="cd00567">
    <property type="entry name" value="ACAD"/>
    <property type="match status" value="1"/>
</dbReference>
<keyword evidence="4 5" id="KW-0274">FAD</keyword>
<dbReference type="InterPro" id="IPR046373">
    <property type="entry name" value="Acyl-CoA_Oxase/DH_mid-dom_sf"/>
</dbReference>
<gene>
    <name evidence="9" type="primary">mmgC</name>
    <name evidence="9" type="ORF">HG15A2_20220</name>
</gene>
<dbReference type="Gene3D" id="1.20.140.10">
    <property type="entry name" value="Butyryl-CoA Dehydrogenase, subunit A, domain 3"/>
    <property type="match status" value="1"/>
</dbReference>
<keyword evidence="3 5" id="KW-0285">Flavoprotein</keyword>
<dbReference type="GO" id="GO:0050660">
    <property type="term" value="F:flavin adenine dinucleotide binding"/>
    <property type="evidence" value="ECO:0007669"/>
    <property type="project" value="InterPro"/>
</dbReference>
<dbReference type="RefSeq" id="WP_145059969.1">
    <property type="nucleotide sequence ID" value="NZ_CP036263.1"/>
</dbReference>
<reference evidence="9 10" key="1">
    <citation type="submission" date="2019-02" db="EMBL/GenBank/DDBJ databases">
        <title>Deep-cultivation of Planctomycetes and their phenomic and genomic characterization uncovers novel biology.</title>
        <authorList>
            <person name="Wiegand S."/>
            <person name="Jogler M."/>
            <person name="Boedeker C."/>
            <person name="Pinto D."/>
            <person name="Vollmers J."/>
            <person name="Rivas-Marin E."/>
            <person name="Kohn T."/>
            <person name="Peeters S.H."/>
            <person name="Heuer A."/>
            <person name="Rast P."/>
            <person name="Oberbeckmann S."/>
            <person name="Bunk B."/>
            <person name="Jeske O."/>
            <person name="Meyerdierks A."/>
            <person name="Storesund J.E."/>
            <person name="Kallscheuer N."/>
            <person name="Luecker S."/>
            <person name="Lage O.M."/>
            <person name="Pohl T."/>
            <person name="Merkel B.J."/>
            <person name="Hornburger P."/>
            <person name="Mueller R.-W."/>
            <person name="Bruemmer F."/>
            <person name="Labrenz M."/>
            <person name="Spormann A.M."/>
            <person name="Op den Camp H."/>
            <person name="Overmann J."/>
            <person name="Amann R."/>
            <person name="Jetten M.S.M."/>
            <person name="Mascher T."/>
            <person name="Medema M.H."/>
            <person name="Devos D.P."/>
            <person name="Kaster A.-K."/>
            <person name="Ovreas L."/>
            <person name="Rohde M."/>
            <person name="Galperin M.Y."/>
            <person name="Jogler C."/>
        </authorList>
    </citation>
    <scope>NUCLEOTIDE SEQUENCE [LARGE SCALE GENOMIC DNA]</scope>
    <source>
        <strain evidence="9 10">HG15A2</strain>
    </source>
</reference>
<keyword evidence="5 9" id="KW-0560">Oxidoreductase</keyword>
<dbReference type="InterPro" id="IPR036250">
    <property type="entry name" value="AcylCo_DH-like_C"/>
</dbReference>
<dbReference type="GO" id="GO:0003995">
    <property type="term" value="F:acyl-CoA dehydrogenase activity"/>
    <property type="evidence" value="ECO:0007669"/>
    <property type="project" value="InterPro"/>
</dbReference>